<sequence>MLPPIVRLKAALNGGRPPGAHPGLPCTPADLATSAQAAVAAGAEAVHLHPRAASGAESLDAADVGAAVAAVRRACPATPIGVTTGLWITGGDAEARRRAIAGWAGLERHLRPDFASVNVSEPGFTALVGILDELGVAVEAGVWSVADADALSIAGRVPRVLVEVMGPDSDDPEAILARLDEAGVPGERLLHGEGERCWPMVALAGRLGLPTRIGLEDTLTGPDGAPVPGNAALVHLALSVWSAAAG</sequence>
<dbReference type="Gene3D" id="3.20.20.70">
    <property type="entry name" value="Aldolase class I"/>
    <property type="match status" value="2"/>
</dbReference>
<evidence type="ECO:0000313" key="1">
    <source>
        <dbReference type="EMBL" id="GAA2395187.1"/>
    </source>
</evidence>
<evidence type="ECO:0000313" key="2">
    <source>
        <dbReference type="Proteomes" id="UP001501444"/>
    </source>
</evidence>
<dbReference type="PANTHER" id="PTHR37418">
    <property type="entry name" value="3-KETO-5-AMINOHEXANOATE CLEAVAGE ENZYME-RELATED"/>
    <property type="match status" value="1"/>
</dbReference>
<keyword evidence="2" id="KW-1185">Reference proteome</keyword>
<reference evidence="1 2" key="1">
    <citation type="journal article" date="2019" name="Int. J. Syst. Evol. Microbiol.">
        <title>The Global Catalogue of Microorganisms (GCM) 10K type strain sequencing project: providing services to taxonomists for standard genome sequencing and annotation.</title>
        <authorList>
            <consortium name="The Broad Institute Genomics Platform"/>
            <consortium name="The Broad Institute Genome Sequencing Center for Infectious Disease"/>
            <person name="Wu L."/>
            <person name="Ma J."/>
        </authorList>
    </citation>
    <scope>NUCLEOTIDE SEQUENCE [LARGE SCALE GENOMIC DNA]</scope>
    <source>
        <strain evidence="1 2">JCM 3272</strain>
    </source>
</reference>
<dbReference type="RefSeq" id="WP_344620764.1">
    <property type="nucleotide sequence ID" value="NZ_BAAARV010000142.1"/>
</dbReference>
<accession>A0ABN3I684</accession>
<dbReference type="EMBL" id="BAAARV010000142">
    <property type="protein sequence ID" value="GAA2395187.1"/>
    <property type="molecule type" value="Genomic_DNA"/>
</dbReference>
<organism evidence="1 2">
    <name type="scientific">Dactylosporangium salmoneum</name>
    <dbReference type="NCBI Taxonomy" id="53361"/>
    <lineage>
        <taxon>Bacteria</taxon>
        <taxon>Bacillati</taxon>
        <taxon>Actinomycetota</taxon>
        <taxon>Actinomycetes</taxon>
        <taxon>Micromonosporales</taxon>
        <taxon>Micromonosporaceae</taxon>
        <taxon>Dactylosporangium</taxon>
    </lineage>
</organism>
<comment type="caution">
    <text evidence="1">The sequence shown here is derived from an EMBL/GenBank/DDBJ whole genome shotgun (WGS) entry which is preliminary data.</text>
</comment>
<gene>
    <name evidence="1" type="ORF">GCM10010170_109760</name>
</gene>
<dbReference type="InterPro" id="IPR013785">
    <property type="entry name" value="Aldolase_TIM"/>
</dbReference>
<dbReference type="PANTHER" id="PTHR37418:SF1">
    <property type="entry name" value="3-KETO-5-AMINOHEXANOATE CLEAVAGE PROTEIN"/>
    <property type="match status" value="1"/>
</dbReference>
<dbReference type="Proteomes" id="UP001501444">
    <property type="component" value="Unassembled WGS sequence"/>
</dbReference>
<proteinExistence type="predicted"/>
<dbReference type="Pfam" id="PF05853">
    <property type="entry name" value="BKACE"/>
    <property type="match status" value="2"/>
</dbReference>
<dbReference type="InterPro" id="IPR008567">
    <property type="entry name" value="BKACE"/>
</dbReference>
<protein>
    <submittedName>
        <fullName evidence="1">3-keto-5-aminohexanoate cleavage protein</fullName>
    </submittedName>
</protein>
<name>A0ABN3I684_9ACTN</name>